<gene>
    <name evidence="2" type="ORF">SKAU_G00094340</name>
</gene>
<dbReference type="EMBL" id="JAINUF010000003">
    <property type="protein sequence ID" value="KAJ8369406.1"/>
    <property type="molecule type" value="Genomic_DNA"/>
</dbReference>
<dbReference type="PANTHER" id="PTHR47642">
    <property type="entry name" value="ATP-DEPENDENT DNA HELICASE"/>
    <property type="match status" value="1"/>
</dbReference>
<evidence type="ECO:0000313" key="3">
    <source>
        <dbReference type="Proteomes" id="UP001152622"/>
    </source>
</evidence>
<dbReference type="PANTHER" id="PTHR47642:SF7">
    <property type="entry name" value="ATP-DEPENDENT DNA HELICASE PIF1"/>
    <property type="match status" value="1"/>
</dbReference>
<reference evidence="2" key="1">
    <citation type="journal article" date="2023" name="Science">
        <title>Genome structures resolve the early diversification of teleost fishes.</title>
        <authorList>
            <person name="Parey E."/>
            <person name="Louis A."/>
            <person name="Montfort J."/>
            <person name="Bouchez O."/>
            <person name="Roques C."/>
            <person name="Iampietro C."/>
            <person name="Lluch J."/>
            <person name="Castinel A."/>
            <person name="Donnadieu C."/>
            <person name="Desvignes T."/>
            <person name="Floi Bucao C."/>
            <person name="Jouanno E."/>
            <person name="Wen M."/>
            <person name="Mejri S."/>
            <person name="Dirks R."/>
            <person name="Jansen H."/>
            <person name="Henkel C."/>
            <person name="Chen W.J."/>
            <person name="Zahm M."/>
            <person name="Cabau C."/>
            <person name="Klopp C."/>
            <person name="Thompson A.W."/>
            <person name="Robinson-Rechavi M."/>
            <person name="Braasch I."/>
            <person name="Lecointre G."/>
            <person name="Bobe J."/>
            <person name="Postlethwait J.H."/>
            <person name="Berthelot C."/>
            <person name="Roest Crollius H."/>
            <person name="Guiguen Y."/>
        </authorList>
    </citation>
    <scope>NUCLEOTIDE SEQUENCE</scope>
    <source>
        <strain evidence="2">WJC10195</strain>
    </source>
</reference>
<dbReference type="InterPro" id="IPR051055">
    <property type="entry name" value="PIF1_helicase"/>
</dbReference>
<feature type="region of interest" description="Disordered" evidence="1">
    <location>
        <begin position="15"/>
        <end position="50"/>
    </location>
</feature>
<protein>
    <submittedName>
        <fullName evidence="2">Uncharacterized protein</fullName>
    </submittedName>
</protein>
<comment type="caution">
    <text evidence="2">The sequence shown here is derived from an EMBL/GenBank/DDBJ whole genome shotgun (WGS) entry which is preliminary data.</text>
</comment>
<dbReference type="OrthoDB" id="416437at2759"/>
<feature type="compositionally biased region" description="Basic and acidic residues" evidence="1">
    <location>
        <begin position="24"/>
        <end position="33"/>
    </location>
</feature>
<dbReference type="Proteomes" id="UP001152622">
    <property type="component" value="Chromosome 3"/>
</dbReference>
<name>A0A9Q1J6S0_SYNKA</name>
<feature type="region of interest" description="Disordered" evidence="1">
    <location>
        <begin position="410"/>
        <end position="431"/>
    </location>
</feature>
<proteinExistence type="predicted"/>
<sequence>MLYVVDDILLNDEEDLAEEVQQNSEERTDKTDAAENNAVENEEAKEEEYRKNDPIRKFQIEYDHTSNTPSYHKKGKHEMMARLDNLGPFQFFFTVSCADMRWDENVTAILREKGLKIEYVLKRKTNDIDAEEGEEETIVHFNGGEAFTADAPNRKKHQKLLENVKDLLLQEETVSSILKKFPTHNENDKDEYEANREKRIKALLRLAGLNETNYDTYLEALKSSKGGYSLVMARDIDEVFVNSYNPEWTEAWNGNTDLQITLDYFAVITYVTEYYIKDDTGTMKTLLDAMKETESSTLKEKMATLMNVFISHRQMGEAEAVYKIFPDFHFRDSNVTTVFVPTDRREERSKFLIRVDDDPQYAGITKLNIPGREGDYMEKYDIISKYERRSKDLEQICLAQFAKMYTSAWKGPGDKEQAPKGNVPADEEDPKEKFNFVITSEEGISNSLHQFSNLKT</sequence>
<accession>A0A9Q1J6S0</accession>
<evidence type="ECO:0000256" key="1">
    <source>
        <dbReference type="SAM" id="MobiDB-lite"/>
    </source>
</evidence>
<keyword evidence="3" id="KW-1185">Reference proteome</keyword>
<organism evidence="2 3">
    <name type="scientific">Synaphobranchus kaupii</name>
    <name type="common">Kaup's arrowtooth eel</name>
    <dbReference type="NCBI Taxonomy" id="118154"/>
    <lineage>
        <taxon>Eukaryota</taxon>
        <taxon>Metazoa</taxon>
        <taxon>Chordata</taxon>
        <taxon>Craniata</taxon>
        <taxon>Vertebrata</taxon>
        <taxon>Euteleostomi</taxon>
        <taxon>Actinopterygii</taxon>
        <taxon>Neopterygii</taxon>
        <taxon>Teleostei</taxon>
        <taxon>Anguilliformes</taxon>
        <taxon>Synaphobranchidae</taxon>
        <taxon>Synaphobranchus</taxon>
    </lineage>
</organism>
<dbReference type="AlphaFoldDB" id="A0A9Q1J6S0"/>
<evidence type="ECO:0000313" key="2">
    <source>
        <dbReference type="EMBL" id="KAJ8369406.1"/>
    </source>
</evidence>